<proteinExistence type="predicted"/>
<dbReference type="EMBL" id="MCGO01000018">
    <property type="protein sequence ID" value="ORY46143.1"/>
    <property type="molecule type" value="Genomic_DNA"/>
</dbReference>
<accession>A0A1Y2CGF4</accession>
<dbReference type="SUPFAM" id="SSF48452">
    <property type="entry name" value="TPR-like"/>
    <property type="match status" value="1"/>
</dbReference>
<evidence type="ECO:0008006" key="3">
    <source>
        <dbReference type="Google" id="ProtNLM"/>
    </source>
</evidence>
<dbReference type="AlphaFoldDB" id="A0A1Y2CGF4"/>
<comment type="caution">
    <text evidence="1">The sequence shown here is derived from an EMBL/GenBank/DDBJ whole genome shotgun (WGS) entry which is preliminary data.</text>
</comment>
<sequence>MAMQVARLSDSLAEYQVDAIHMLAIAVSDQDEKVAWTAKAIALCEKSTAPETKKWLGSLYNNQGWNAHSVGEFTLAQEYFEKALVERKKTGNPETIKIAEWCIARCLRSLEQFDKALEVQERLSDADVYVCEERAILYARLEGREADAKLFAEKALAMFKEGDVPEERLAVLRGIVAA</sequence>
<dbReference type="Proteomes" id="UP000193642">
    <property type="component" value="Unassembled WGS sequence"/>
</dbReference>
<gene>
    <name evidence="1" type="ORF">BCR33DRAFT_716135</name>
</gene>
<evidence type="ECO:0000313" key="1">
    <source>
        <dbReference type="EMBL" id="ORY46143.1"/>
    </source>
</evidence>
<dbReference type="OrthoDB" id="64148at2759"/>
<name>A0A1Y2CGF4_9FUNG</name>
<dbReference type="Gene3D" id="1.25.40.10">
    <property type="entry name" value="Tetratricopeptide repeat domain"/>
    <property type="match status" value="1"/>
</dbReference>
<organism evidence="1 2">
    <name type="scientific">Rhizoclosmatium globosum</name>
    <dbReference type="NCBI Taxonomy" id="329046"/>
    <lineage>
        <taxon>Eukaryota</taxon>
        <taxon>Fungi</taxon>
        <taxon>Fungi incertae sedis</taxon>
        <taxon>Chytridiomycota</taxon>
        <taxon>Chytridiomycota incertae sedis</taxon>
        <taxon>Chytridiomycetes</taxon>
        <taxon>Chytridiales</taxon>
        <taxon>Chytriomycetaceae</taxon>
        <taxon>Rhizoclosmatium</taxon>
    </lineage>
</organism>
<keyword evidence="2" id="KW-1185">Reference proteome</keyword>
<reference evidence="1 2" key="1">
    <citation type="submission" date="2016-07" db="EMBL/GenBank/DDBJ databases">
        <title>Pervasive Adenine N6-methylation of Active Genes in Fungi.</title>
        <authorList>
            <consortium name="DOE Joint Genome Institute"/>
            <person name="Mondo S.J."/>
            <person name="Dannebaum R.O."/>
            <person name="Kuo R.C."/>
            <person name="Labutti K."/>
            <person name="Haridas S."/>
            <person name="Kuo A."/>
            <person name="Salamov A."/>
            <person name="Ahrendt S.R."/>
            <person name="Lipzen A."/>
            <person name="Sullivan W."/>
            <person name="Andreopoulos W.B."/>
            <person name="Clum A."/>
            <person name="Lindquist E."/>
            <person name="Daum C."/>
            <person name="Ramamoorthy G.K."/>
            <person name="Gryganskyi A."/>
            <person name="Culley D."/>
            <person name="Magnuson J.K."/>
            <person name="James T.Y."/>
            <person name="O'Malley M.A."/>
            <person name="Stajich J.E."/>
            <person name="Spatafora J.W."/>
            <person name="Visel A."/>
            <person name="Grigoriev I.V."/>
        </authorList>
    </citation>
    <scope>NUCLEOTIDE SEQUENCE [LARGE SCALE GENOMIC DNA]</scope>
    <source>
        <strain evidence="1 2">JEL800</strain>
    </source>
</reference>
<evidence type="ECO:0000313" key="2">
    <source>
        <dbReference type="Proteomes" id="UP000193642"/>
    </source>
</evidence>
<protein>
    <recommendedName>
        <fullName evidence="3">TPR-like protein</fullName>
    </recommendedName>
</protein>
<dbReference type="InterPro" id="IPR011990">
    <property type="entry name" value="TPR-like_helical_dom_sf"/>
</dbReference>